<feature type="compositionally biased region" description="Polar residues" evidence="2">
    <location>
        <begin position="307"/>
        <end position="321"/>
    </location>
</feature>
<organism evidence="3 4">
    <name type="scientific">Adineta ricciae</name>
    <name type="common">Rotifer</name>
    <dbReference type="NCBI Taxonomy" id="249248"/>
    <lineage>
        <taxon>Eukaryota</taxon>
        <taxon>Metazoa</taxon>
        <taxon>Spiralia</taxon>
        <taxon>Gnathifera</taxon>
        <taxon>Rotifera</taxon>
        <taxon>Eurotatoria</taxon>
        <taxon>Bdelloidea</taxon>
        <taxon>Adinetida</taxon>
        <taxon>Adinetidae</taxon>
        <taxon>Adineta</taxon>
    </lineage>
</organism>
<dbReference type="Proteomes" id="UP000663852">
    <property type="component" value="Unassembled WGS sequence"/>
</dbReference>
<evidence type="ECO:0000313" key="4">
    <source>
        <dbReference type="Proteomes" id="UP000663852"/>
    </source>
</evidence>
<feature type="compositionally biased region" description="Polar residues" evidence="2">
    <location>
        <begin position="14"/>
        <end position="28"/>
    </location>
</feature>
<feature type="coiled-coil region" evidence="1">
    <location>
        <begin position="672"/>
        <end position="699"/>
    </location>
</feature>
<feature type="coiled-coil region" evidence="1">
    <location>
        <begin position="541"/>
        <end position="572"/>
    </location>
</feature>
<dbReference type="EMBL" id="CAJNOJ010000076">
    <property type="protein sequence ID" value="CAF1045341.1"/>
    <property type="molecule type" value="Genomic_DNA"/>
</dbReference>
<evidence type="ECO:0000313" key="3">
    <source>
        <dbReference type="EMBL" id="CAF1045341.1"/>
    </source>
</evidence>
<dbReference type="AlphaFoldDB" id="A0A814K2E6"/>
<name>A0A814K2E6_ADIRI</name>
<feature type="region of interest" description="Disordered" evidence="2">
    <location>
        <begin position="343"/>
        <end position="437"/>
    </location>
</feature>
<feature type="compositionally biased region" description="Polar residues" evidence="2">
    <location>
        <begin position="46"/>
        <end position="55"/>
    </location>
</feature>
<accession>A0A814K2E6</accession>
<feature type="compositionally biased region" description="Polar residues" evidence="2">
    <location>
        <begin position="349"/>
        <end position="371"/>
    </location>
</feature>
<gene>
    <name evidence="3" type="ORF">EDS130_LOCUS17147</name>
</gene>
<keyword evidence="1" id="KW-0175">Coiled coil</keyword>
<sequence>MGTCTSTARHRQKLPQQSQPNRPTSKSSIVFDIDSPPPLPPLPSTAFPNQQHQQSQSLFTDFDLLSPSLIKPIFHSTDTPSLIQFYSSFAHTNSNVNNNNSNTINRMSSSSSSSITHIPARPPVAKTRLPIYHVPQVTAPAPIRPKEITSMIAPTNPTGSIRPTMSITNRPPPPTTMQTRFGFIPRPAVPSGQQVRTSTFATRSRSISPTSTASANSSSSSHAPQQLSKTQTLTKTTPTRTKPSSSPTANDTPKHKLIVSSRPREASATRSIARPTSHVSTSANQLRSRTPSRTSTTSLTSSGASTVPSLSIPTSVQPTTINSTAKNDVSAIRDRYRVQQRMNFFTRRTPVSTANGSPIASSVKATEPLNTNKDKKQSVPPSKLSPANNSTNDSKAATPPQSTSSQGNSMYTKGSSSSNHPPSTHLSQSGKHRQRAISMLSSSSAISNVLNQDALLEDDNCSLKSEDLMCDYDDTLTLDSLSKNLSERTDSCSSTSLTNEPNKKHSSVISTTPTKPNILVNQSKSKEHRSSALVNGSTAMNDKINGNLRDTLDELNRLNNRLENGLDHENNRRIPARSFSLKPPPNYLPPLEDAEQITMDVESYRQVMKDVMVVKTVLHQLDRLLKHSDGANMTDSMMGSFHEFHESVCNSRRYSSSTEGTIRSSIDENSSYDDLLKEIIALRKEKEQDKQTIKLLQEQMYKYSSQTNN</sequence>
<feature type="region of interest" description="Disordered" evidence="2">
    <location>
        <begin position="486"/>
        <end position="516"/>
    </location>
</feature>
<reference evidence="3" key="1">
    <citation type="submission" date="2021-02" db="EMBL/GenBank/DDBJ databases">
        <authorList>
            <person name="Nowell W R."/>
        </authorList>
    </citation>
    <scope>NUCLEOTIDE SEQUENCE</scope>
</reference>
<protein>
    <submittedName>
        <fullName evidence="3">Uncharacterized protein</fullName>
    </submittedName>
</protein>
<feature type="compositionally biased region" description="Polar residues" evidence="2">
    <location>
        <begin position="385"/>
        <end position="429"/>
    </location>
</feature>
<dbReference type="OrthoDB" id="10046062at2759"/>
<feature type="compositionally biased region" description="Low complexity" evidence="2">
    <location>
        <begin position="206"/>
        <end position="248"/>
    </location>
</feature>
<comment type="caution">
    <text evidence="3">The sequence shown here is derived from an EMBL/GenBank/DDBJ whole genome shotgun (WGS) entry which is preliminary data.</text>
</comment>
<evidence type="ECO:0000256" key="2">
    <source>
        <dbReference type="SAM" id="MobiDB-lite"/>
    </source>
</evidence>
<feature type="region of interest" description="Disordered" evidence="2">
    <location>
        <begin position="150"/>
        <end position="321"/>
    </location>
</feature>
<feature type="compositionally biased region" description="Polar residues" evidence="2">
    <location>
        <begin position="191"/>
        <end position="205"/>
    </location>
</feature>
<feature type="compositionally biased region" description="Polar residues" evidence="2">
    <location>
        <begin position="491"/>
        <end position="500"/>
    </location>
</feature>
<feature type="compositionally biased region" description="Polar residues" evidence="2">
    <location>
        <begin position="277"/>
        <end position="286"/>
    </location>
</feature>
<feature type="region of interest" description="Disordered" evidence="2">
    <location>
        <begin position="1"/>
        <end position="55"/>
    </location>
</feature>
<evidence type="ECO:0000256" key="1">
    <source>
        <dbReference type="SAM" id="Coils"/>
    </source>
</evidence>
<feature type="compositionally biased region" description="Polar residues" evidence="2">
    <location>
        <begin position="507"/>
        <end position="516"/>
    </location>
</feature>
<feature type="compositionally biased region" description="Low complexity" evidence="2">
    <location>
        <begin position="287"/>
        <end position="306"/>
    </location>
</feature>
<proteinExistence type="predicted"/>
<feature type="compositionally biased region" description="Polar residues" evidence="2">
    <location>
        <begin position="152"/>
        <end position="169"/>
    </location>
</feature>